<organism evidence="1 2">
    <name type="scientific">Leucocoprinus birnbaumii</name>
    <dbReference type="NCBI Taxonomy" id="56174"/>
    <lineage>
        <taxon>Eukaryota</taxon>
        <taxon>Fungi</taxon>
        <taxon>Dikarya</taxon>
        <taxon>Basidiomycota</taxon>
        <taxon>Agaricomycotina</taxon>
        <taxon>Agaricomycetes</taxon>
        <taxon>Agaricomycetidae</taxon>
        <taxon>Agaricales</taxon>
        <taxon>Agaricineae</taxon>
        <taxon>Agaricaceae</taxon>
        <taxon>Leucocoprinus</taxon>
    </lineage>
</organism>
<protein>
    <submittedName>
        <fullName evidence="1">Uncharacterized protein</fullName>
    </submittedName>
</protein>
<sequence>MDIPLVAPFLSIKWWNEVTFELSARHEAEFDRSVLGAATITLYDVVDPQMSPDPSVFPYDGKVTISPVTTQSDGKTVYEQIAVISGAEAQPLTDVPGPQVTTGPYTTTVGTFAEDSTEIDWRISFPPSEPSRMPEVYTDRCFFQGTTAALCEQHNIIEESWDTKQSTSVYTWTGVPTPISTIVLSQASGANPGVHCSSSWGIGISIGLTTAVKPNVHIRMFLLNMRHVYIKLRDYKKAQYRRCRCRLKLFRDHMALSVNIPEFLNGREHCLSLLGTASGESVTVYNIVNFNGPQAAESTHLPQYSAGMSRLLLPISTESDGKTVYEEIVVVTTENLIEASTTVVATGMAFPTIRSIAGPHFCPRLEYSGINSMAPPNPSGVPDLYTETCVLQGTTAGSCVEPLLLGDEPHPAWSTAGFTTVTAALAPIFTLGVQLPASASASTSTSSSNSNTNGSGALTRTWGVGAIIIVSTAVMISKLAFGM</sequence>
<comment type="caution">
    <text evidence="1">The sequence shown here is derived from an EMBL/GenBank/DDBJ whole genome shotgun (WGS) entry which is preliminary data.</text>
</comment>
<proteinExistence type="predicted"/>
<gene>
    <name evidence="1" type="ORF">NP233_g3469</name>
</gene>
<keyword evidence="2" id="KW-1185">Reference proteome</keyword>
<evidence type="ECO:0000313" key="2">
    <source>
        <dbReference type="Proteomes" id="UP001213000"/>
    </source>
</evidence>
<name>A0AAD5YYA9_9AGAR</name>
<dbReference type="Proteomes" id="UP001213000">
    <property type="component" value="Unassembled WGS sequence"/>
</dbReference>
<reference evidence="1" key="1">
    <citation type="submission" date="2022-07" db="EMBL/GenBank/DDBJ databases">
        <title>Genome Sequence of Leucocoprinus birnbaumii.</title>
        <authorList>
            <person name="Buettner E."/>
        </authorList>
    </citation>
    <scope>NUCLEOTIDE SEQUENCE</scope>
    <source>
        <strain evidence="1">VT141</strain>
    </source>
</reference>
<accession>A0AAD5YYA9</accession>
<dbReference type="AlphaFoldDB" id="A0AAD5YYA9"/>
<dbReference type="EMBL" id="JANIEX010000167">
    <property type="protein sequence ID" value="KAJ3571867.1"/>
    <property type="molecule type" value="Genomic_DNA"/>
</dbReference>
<evidence type="ECO:0000313" key="1">
    <source>
        <dbReference type="EMBL" id="KAJ3571867.1"/>
    </source>
</evidence>